<dbReference type="FunFam" id="1.10.3860.10:FF:000001">
    <property type="entry name" value="C4-dicarboxylate transport protein"/>
    <property type="match status" value="1"/>
</dbReference>
<dbReference type="PROSITE" id="PS00714">
    <property type="entry name" value="NA_DICARBOXYL_SYMP_2"/>
    <property type="match status" value="1"/>
</dbReference>
<keyword evidence="4 8" id="KW-0812">Transmembrane</keyword>
<sequence>MALPKMQQALAVGGVTLFAAAAAASLATVSPSLLTLEEACRLLGLGLFAIFAWKSRSLTPWIFFAMLAGGELGHDAPVFSANLKFLSDIFLRLIKTIVAPLILASLINGIAGHGELKQVGRMGVKALIYFEVVTTFALAIGMAAINISKAGVGLTLPAASGTLPPAAPMHWQDFLVHVVPENIAKSIAEGQILQVAVFATIFGIALALLPEEKRTPLVRLMESFAEVMFRFTGIVMYLAPVAVGAAMAYTIGHMGASVLLPLGKLLLTLYISLIAFILLILVPIALWAKIPLRRFVEFVAEPATIAFATATSEAALPTAMENMEQFGIPRRVVAFVIPAGYSFNLDGSALYLAMASLFVAQSANIHMGWGEQAMMLAMLVLTSKGIAGVPRAVLVVLMATATTFNLPLEPMLVLLGVDAVMDMGRTSLNVIGNCLACAVIARWEGELPAYTEE</sequence>
<dbReference type="GO" id="GO:0006835">
    <property type="term" value="P:dicarboxylic acid transport"/>
    <property type="evidence" value="ECO:0007669"/>
    <property type="project" value="UniProtKB-ARBA"/>
</dbReference>
<dbReference type="AlphaFoldDB" id="A0A5B9ED70"/>
<dbReference type="InterPro" id="IPR018107">
    <property type="entry name" value="Na-dicarboxylate_symporter_CS"/>
</dbReference>
<dbReference type="EMBL" id="CP042806">
    <property type="protein sequence ID" value="QEE28036.1"/>
    <property type="molecule type" value="Genomic_DNA"/>
</dbReference>
<dbReference type="PANTHER" id="PTHR42865">
    <property type="entry name" value="PROTON/GLUTAMATE-ASPARTATE SYMPORTER"/>
    <property type="match status" value="1"/>
</dbReference>
<feature type="transmembrane region" description="Helical" evidence="8">
    <location>
        <begin position="43"/>
        <end position="68"/>
    </location>
</feature>
<dbReference type="KEGG" id="talb:FTW19_08550"/>
<dbReference type="Gene3D" id="1.10.3860.10">
    <property type="entry name" value="Sodium:dicarboxylate symporter"/>
    <property type="match status" value="1"/>
</dbReference>
<dbReference type="GO" id="GO:0015293">
    <property type="term" value="F:symporter activity"/>
    <property type="evidence" value="ECO:0007669"/>
    <property type="project" value="UniProtKB-KW"/>
</dbReference>
<keyword evidence="6 8" id="KW-1133">Transmembrane helix</keyword>
<reference evidence="9 10" key="1">
    <citation type="submission" date="2019-08" db="EMBL/GenBank/DDBJ databases">
        <title>Complete genome sequence of Terriglobus albidus strain ORNL.</title>
        <authorList>
            <person name="Podar M."/>
        </authorList>
    </citation>
    <scope>NUCLEOTIDE SEQUENCE [LARGE SCALE GENOMIC DNA]</scope>
    <source>
        <strain evidence="9 10">ORNL</strain>
    </source>
</reference>
<keyword evidence="3" id="KW-1003">Cell membrane</keyword>
<evidence type="ECO:0000256" key="4">
    <source>
        <dbReference type="ARBA" id="ARBA00022692"/>
    </source>
</evidence>
<evidence type="ECO:0000256" key="3">
    <source>
        <dbReference type="ARBA" id="ARBA00022475"/>
    </source>
</evidence>
<dbReference type="InterPro" id="IPR036458">
    <property type="entry name" value="Na:dicarbo_symporter_sf"/>
</dbReference>
<protein>
    <submittedName>
        <fullName evidence="9">Cation:dicarboxylase symporter family transporter</fullName>
    </submittedName>
</protein>
<dbReference type="Proteomes" id="UP000321820">
    <property type="component" value="Chromosome"/>
</dbReference>
<evidence type="ECO:0000256" key="1">
    <source>
        <dbReference type="ARBA" id="ARBA00004651"/>
    </source>
</evidence>
<feature type="transmembrane region" description="Helical" evidence="8">
    <location>
        <begin position="269"/>
        <end position="288"/>
    </location>
</feature>
<evidence type="ECO:0000256" key="8">
    <source>
        <dbReference type="SAM" id="Phobius"/>
    </source>
</evidence>
<keyword evidence="5" id="KW-0769">Symport</keyword>
<organism evidence="9 10">
    <name type="scientific">Terriglobus albidus</name>
    <dbReference type="NCBI Taxonomy" id="1592106"/>
    <lineage>
        <taxon>Bacteria</taxon>
        <taxon>Pseudomonadati</taxon>
        <taxon>Acidobacteriota</taxon>
        <taxon>Terriglobia</taxon>
        <taxon>Terriglobales</taxon>
        <taxon>Acidobacteriaceae</taxon>
        <taxon>Terriglobus</taxon>
    </lineage>
</organism>
<proteinExistence type="predicted"/>
<gene>
    <name evidence="9" type="ORF">FTW19_08550</name>
</gene>
<dbReference type="SUPFAM" id="SSF118215">
    <property type="entry name" value="Proton glutamate symport protein"/>
    <property type="match status" value="1"/>
</dbReference>
<keyword evidence="10" id="KW-1185">Reference proteome</keyword>
<accession>A0A5B9ED70</accession>
<name>A0A5B9ED70_9BACT</name>
<keyword evidence="2" id="KW-0813">Transport</keyword>
<feature type="transmembrane region" description="Helical" evidence="8">
    <location>
        <begin position="191"/>
        <end position="209"/>
    </location>
</feature>
<evidence type="ECO:0000256" key="5">
    <source>
        <dbReference type="ARBA" id="ARBA00022847"/>
    </source>
</evidence>
<dbReference type="GO" id="GO:0005886">
    <property type="term" value="C:plasma membrane"/>
    <property type="evidence" value="ECO:0007669"/>
    <property type="project" value="UniProtKB-SubCell"/>
</dbReference>
<evidence type="ECO:0000313" key="9">
    <source>
        <dbReference type="EMBL" id="QEE28036.1"/>
    </source>
</evidence>
<keyword evidence="7 8" id="KW-0472">Membrane</keyword>
<dbReference type="PRINTS" id="PR00173">
    <property type="entry name" value="EDTRNSPORT"/>
</dbReference>
<comment type="subcellular location">
    <subcellularLocation>
        <location evidence="1">Cell membrane</location>
        <topology evidence="1">Multi-pass membrane protein</topology>
    </subcellularLocation>
</comment>
<feature type="transmembrane region" description="Helical" evidence="8">
    <location>
        <begin position="89"/>
        <end position="107"/>
    </location>
</feature>
<dbReference type="PANTHER" id="PTHR42865:SF7">
    <property type="entry name" value="PROTON_GLUTAMATE-ASPARTATE SYMPORTER"/>
    <property type="match status" value="1"/>
</dbReference>
<dbReference type="Pfam" id="PF00375">
    <property type="entry name" value="SDF"/>
    <property type="match status" value="1"/>
</dbReference>
<feature type="transmembrane region" description="Helical" evidence="8">
    <location>
        <begin position="229"/>
        <end position="249"/>
    </location>
</feature>
<dbReference type="InterPro" id="IPR001991">
    <property type="entry name" value="Na-dicarboxylate_symporter"/>
</dbReference>
<feature type="transmembrane region" description="Helical" evidence="8">
    <location>
        <begin position="127"/>
        <end position="145"/>
    </location>
</feature>
<evidence type="ECO:0000256" key="7">
    <source>
        <dbReference type="ARBA" id="ARBA00023136"/>
    </source>
</evidence>
<evidence type="ECO:0000256" key="2">
    <source>
        <dbReference type="ARBA" id="ARBA00022448"/>
    </source>
</evidence>
<dbReference type="OrthoDB" id="9768885at2"/>
<evidence type="ECO:0000256" key="6">
    <source>
        <dbReference type="ARBA" id="ARBA00022989"/>
    </source>
</evidence>
<evidence type="ECO:0000313" key="10">
    <source>
        <dbReference type="Proteomes" id="UP000321820"/>
    </source>
</evidence>